<feature type="signal peptide" evidence="1">
    <location>
        <begin position="1"/>
        <end position="16"/>
    </location>
</feature>
<keyword evidence="1" id="KW-0732">Signal</keyword>
<accession>A0A7S1FP95</accession>
<dbReference type="EMBL" id="HBFR01011408">
    <property type="protein sequence ID" value="CAD8881046.1"/>
    <property type="molecule type" value="Transcribed_RNA"/>
</dbReference>
<proteinExistence type="predicted"/>
<organism evidence="2">
    <name type="scientific">Corethron hystrix</name>
    <dbReference type="NCBI Taxonomy" id="216773"/>
    <lineage>
        <taxon>Eukaryota</taxon>
        <taxon>Sar</taxon>
        <taxon>Stramenopiles</taxon>
        <taxon>Ochrophyta</taxon>
        <taxon>Bacillariophyta</taxon>
        <taxon>Coscinodiscophyceae</taxon>
        <taxon>Corethrophycidae</taxon>
        <taxon>Corethrales</taxon>
        <taxon>Corethraceae</taxon>
        <taxon>Corethron</taxon>
    </lineage>
</organism>
<evidence type="ECO:0000256" key="1">
    <source>
        <dbReference type="SAM" id="SignalP"/>
    </source>
</evidence>
<reference evidence="2" key="1">
    <citation type="submission" date="2021-01" db="EMBL/GenBank/DDBJ databases">
        <authorList>
            <person name="Corre E."/>
            <person name="Pelletier E."/>
            <person name="Niang G."/>
            <person name="Scheremetjew M."/>
            <person name="Finn R."/>
            <person name="Kale V."/>
            <person name="Holt S."/>
            <person name="Cochrane G."/>
            <person name="Meng A."/>
            <person name="Brown T."/>
            <person name="Cohen L."/>
        </authorList>
    </citation>
    <scope>NUCLEOTIDE SEQUENCE</scope>
    <source>
        <strain evidence="2">308</strain>
    </source>
</reference>
<gene>
    <name evidence="2" type="ORF">CHYS00102_LOCUS8233</name>
</gene>
<feature type="chain" id="PRO_5030572259" evidence="1">
    <location>
        <begin position="17"/>
        <end position="265"/>
    </location>
</feature>
<sequence>MGSFACGLLLLGATLAAPVSRAAAFLLPPIPSFPPYCQVFSATSAEDSPRLSEYQCDFIRGYLNQNHPDLLRDLATAFTSHGPLARRRNAMTRGSYALDSATLAYVDSTGASFELDVSIASRGRAPVLHRETVGIDACVDPACYRAYPHGRPEDPRSSIVHEENPTAIDTFVRRFNRLCHLVGRPSITGKMLTLGRQLGGERAGLLDNLFLNVVPHGREVRRYFYGMAAEAVLNAVQRCGNGQVTNRMQLTCLFPEMNPEMDSYR</sequence>
<evidence type="ECO:0000313" key="2">
    <source>
        <dbReference type="EMBL" id="CAD8881046.1"/>
    </source>
</evidence>
<name>A0A7S1FP95_9STRA</name>
<dbReference type="AlphaFoldDB" id="A0A7S1FP95"/>
<protein>
    <submittedName>
        <fullName evidence="2">Uncharacterized protein</fullName>
    </submittedName>
</protein>